<feature type="compositionally biased region" description="Basic and acidic residues" evidence="2">
    <location>
        <begin position="642"/>
        <end position="653"/>
    </location>
</feature>
<sequence>MPTLKQLTCSIELGTTNIKLKEYDKTYGDGKIEAYIAIPDVKVPFHVHVTSEGYIAPGIAVFVFIDGIYHTNRNITGLKLPGADVKISQYEIDLRLRQKEEKNSNGMFVGREWTFAALGNATNDNAQPTNPNFAKNVGTIEVVVLRCRNSGQTIVTTPPEPHYSPSKDPKPAKSVLRKTTQEESEIGGLFGLFDGAGDEARRERYVKPTKANNGMSRYFVQRLLLPENEPSDNPLANGFVNLAHLHHEPGSHPGLLLPEFPKHNDSPKPIDPSYHFEKGWGPDTPVHSAGKTDSHEEGIAIFSPGGHPPPWTLHREDEIDHTGFDNGFNVGLDGHNADHFRKPIPENQPAPNLGRPGVLPVYGAPGPFPILQPQFGLPAHLPQAQNHNHMPNVPQNAYNMSGVYAAHQQPPQNYNHMPSVPQNAYNINGVYTAPHPLSQNYIRKMNVPQNAYNINGMFAAPQPPSQNYNHMLNIPQNAYNINGVYAAPQPGCGMAPQGGPHLPYIQPAMLGYQATLPMRKPATSKKEEIEKLTNQIETANEVLKICKDEIKKLGKSAGECVQNDYVSNRDRLRQIDKQLREQEDHERKVKAQIASIQHKLDSLNKSLNAGADHFYPYNPEAADHAKNDFWITHSDSKSQCGEGKDQNNHDDWLKQGSEQNNNHNWFKQGNEQSPGWVSGAKDDKNNSSAGDWGQNDNNGWDNSPAQVQIAAWGANANENDAAAAAAAWELEPQTPEEKALDGQVARNTELNSGRSHADSIHSMKVKPYFADWQKSTDPTDPTPSKSKDAKKRTVTIREPYEYAAVPLPNVTGGEGPNGASLGVQAGRGAIYSHRRQRPDYLDTMEAPYAVFSFKYRTKDALEKILKHNIDDDFEKLNDQARIDALHALPKSQLIEKLTRISSPHPTSVEEVADKSVADKIQNGWGWKSDNKSAADKSQNGWGGKSDNKSVKNGWDNDKGGKSNDDDWNNGPGAPKNLW</sequence>
<dbReference type="AlphaFoldDB" id="A0AAQ3LYG6"/>
<proteinExistence type="predicted"/>
<feature type="coiled-coil region" evidence="1">
    <location>
        <begin position="522"/>
        <end position="592"/>
    </location>
</feature>
<feature type="region of interest" description="Disordered" evidence="2">
    <location>
        <begin position="772"/>
        <end position="792"/>
    </location>
</feature>
<feature type="compositionally biased region" description="Polar residues" evidence="2">
    <location>
        <begin position="656"/>
        <end position="675"/>
    </location>
</feature>
<keyword evidence="4" id="KW-1185">Reference proteome</keyword>
<feature type="compositionally biased region" description="Basic and acidic residues" evidence="2">
    <location>
        <begin position="945"/>
        <end position="964"/>
    </location>
</feature>
<dbReference type="Proteomes" id="UP001303373">
    <property type="component" value="Chromosome 1"/>
</dbReference>
<evidence type="ECO:0000256" key="1">
    <source>
        <dbReference type="SAM" id="Coils"/>
    </source>
</evidence>
<reference evidence="3 4" key="1">
    <citation type="submission" date="2023-11" db="EMBL/GenBank/DDBJ databases">
        <title>An acidophilic fungus is an integral part of prey digestion in a carnivorous sundew plant.</title>
        <authorList>
            <person name="Tsai I.J."/>
        </authorList>
    </citation>
    <scope>NUCLEOTIDE SEQUENCE [LARGE SCALE GENOMIC DNA]</scope>
    <source>
        <strain evidence="3">169a</strain>
    </source>
</reference>
<dbReference type="EMBL" id="CP138580">
    <property type="protein sequence ID" value="WPG97992.1"/>
    <property type="molecule type" value="Genomic_DNA"/>
</dbReference>
<feature type="compositionally biased region" description="Low complexity" evidence="2">
    <location>
        <begin position="690"/>
        <end position="702"/>
    </location>
</feature>
<feature type="region of interest" description="Disordered" evidence="2">
    <location>
        <begin position="153"/>
        <end position="174"/>
    </location>
</feature>
<evidence type="ECO:0000313" key="4">
    <source>
        <dbReference type="Proteomes" id="UP001303373"/>
    </source>
</evidence>
<gene>
    <name evidence="3" type="ORF">R9X50_00077500</name>
</gene>
<accession>A0AAQ3LYG6</accession>
<protein>
    <submittedName>
        <fullName evidence="3">Uncharacterized protein</fullName>
    </submittedName>
</protein>
<organism evidence="3 4">
    <name type="scientific">Acrodontium crateriforme</name>
    <dbReference type="NCBI Taxonomy" id="150365"/>
    <lineage>
        <taxon>Eukaryota</taxon>
        <taxon>Fungi</taxon>
        <taxon>Dikarya</taxon>
        <taxon>Ascomycota</taxon>
        <taxon>Pezizomycotina</taxon>
        <taxon>Dothideomycetes</taxon>
        <taxon>Dothideomycetidae</taxon>
        <taxon>Mycosphaerellales</taxon>
        <taxon>Teratosphaeriaceae</taxon>
        <taxon>Acrodontium</taxon>
    </lineage>
</organism>
<keyword evidence="1" id="KW-0175">Coiled coil</keyword>
<evidence type="ECO:0000256" key="2">
    <source>
        <dbReference type="SAM" id="MobiDB-lite"/>
    </source>
</evidence>
<feature type="region of interest" description="Disordered" evidence="2">
    <location>
        <begin position="922"/>
        <end position="978"/>
    </location>
</feature>
<evidence type="ECO:0000313" key="3">
    <source>
        <dbReference type="EMBL" id="WPG97992.1"/>
    </source>
</evidence>
<name>A0AAQ3LYG6_9PEZI</name>
<feature type="region of interest" description="Disordered" evidence="2">
    <location>
        <begin position="635"/>
        <end position="703"/>
    </location>
</feature>
<feature type="compositionally biased region" description="Polar residues" evidence="2">
    <location>
        <begin position="773"/>
        <end position="784"/>
    </location>
</feature>